<feature type="domain" description="F-box" evidence="1">
    <location>
        <begin position="19"/>
        <end position="58"/>
    </location>
</feature>
<organism evidence="2 5">
    <name type="scientific">Medicago truncatula</name>
    <name type="common">Barrel medic</name>
    <name type="synonym">Medicago tribuloides</name>
    <dbReference type="NCBI Taxonomy" id="3880"/>
    <lineage>
        <taxon>Eukaryota</taxon>
        <taxon>Viridiplantae</taxon>
        <taxon>Streptophyta</taxon>
        <taxon>Embryophyta</taxon>
        <taxon>Tracheophyta</taxon>
        <taxon>Spermatophyta</taxon>
        <taxon>Magnoliopsida</taxon>
        <taxon>eudicotyledons</taxon>
        <taxon>Gunneridae</taxon>
        <taxon>Pentapetalae</taxon>
        <taxon>rosids</taxon>
        <taxon>fabids</taxon>
        <taxon>Fabales</taxon>
        <taxon>Fabaceae</taxon>
        <taxon>Papilionoideae</taxon>
        <taxon>50 kb inversion clade</taxon>
        <taxon>NPAAA clade</taxon>
        <taxon>Hologalegina</taxon>
        <taxon>IRL clade</taxon>
        <taxon>Trifolieae</taxon>
        <taxon>Medicago</taxon>
    </lineage>
</organism>
<dbReference type="PANTHER" id="PTHR34223">
    <property type="entry name" value="OS11G0201299 PROTEIN"/>
    <property type="match status" value="1"/>
</dbReference>
<name>G7KX99_MEDTR</name>
<accession>A0A0C3WAS2</accession>
<dbReference type="Pfam" id="PF00646">
    <property type="entry name" value="F-box"/>
    <property type="match status" value="1"/>
</dbReference>
<dbReference type="SUPFAM" id="SSF81383">
    <property type="entry name" value="F-box domain"/>
    <property type="match status" value="1"/>
</dbReference>
<dbReference type="EMBL" id="CM001223">
    <property type="protein sequence ID" value="AES80723.2"/>
    <property type="molecule type" value="Genomic_DNA"/>
</dbReference>
<dbReference type="KEGG" id="mtr:11440996"/>
<protein>
    <submittedName>
        <fullName evidence="2">F-box/RNI superfamily protein</fullName>
    </submittedName>
    <submittedName>
        <fullName evidence="3">Putative F-box domain, leucine-rich repeat domain, L domain-containing protein</fullName>
    </submittedName>
</protein>
<dbReference type="Proteomes" id="UP000002051">
    <property type="component" value="Unassembled WGS sequence"/>
</dbReference>
<dbReference type="InterPro" id="IPR053197">
    <property type="entry name" value="F-box_SCFL_complex_component"/>
</dbReference>
<reference evidence="3" key="4">
    <citation type="journal article" date="2018" name="Nat. Plants">
        <title>Whole-genome landscape of Medicago truncatula symbiotic genes.</title>
        <authorList>
            <person name="Pecrix Y."/>
            <person name="Gamas P."/>
            <person name="Carrere S."/>
        </authorList>
    </citation>
    <scope>NUCLEOTIDE SEQUENCE</scope>
    <source>
        <tissue evidence="3">Leaves</tissue>
    </source>
</reference>
<dbReference type="Gramene" id="rna41956">
    <property type="protein sequence ID" value="RHN47364.1"/>
    <property type="gene ID" value="gene41956"/>
</dbReference>
<evidence type="ECO:0000313" key="3">
    <source>
        <dbReference type="EMBL" id="RHN47364.1"/>
    </source>
</evidence>
<evidence type="ECO:0000313" key="2">
    <source>
        <dbReference type="EMBL" id="AES80723.2"/>
    </source>
</evidence>
<dbReference type="InterPro" id="IPR036047">
    <property type="entry name" value="F-box-like_dom_sf"/>
</dbReference>
<proteinExistence type="predicted"/>
<accession>G7KX99</accession>
<reference evidence="4" key="3">
    <citation type="submission" date="2015-04" db="UniProtKB">
        <authorList>
            <consortium name="EnsemblPlants"/>
        </authorList>
    </citation>
    <scope>IDENTIFICATION</scope>
    <source>
        <strain evidence="4">cv. Jemalong A17</strain>
    </source>
</reference>
<dbReference type="STRING" id="3880.G7KX99"/>
<dbReference type="PANTHER" id="PTHR34223:SF51">
    <property type="entry name" value="OS06G0556300 PROTEIN"/>
    <property type="match status" value="1"/>
</dbReference>
<dbReference type="EMBL" id="PSQE01000007">
    <property type="protein sequence ID" value="RHN47364.1"/>
    <property type="molecule type" value="Genomic_DNA"/>
</dbReference>
<evidence type="ECO:0000313" key="4">
    <source>
        <dbReference type="EnsemblPlants" id="AES80723"/>
    </source>
</evidence>
<dbReference type="OrthoDB" id="677997at2759"/>
<dbReference type="PaxDb" id="3880-AES80723"/>
<dbReference type="EnsemblPlants" id="AES80723">
    <property type="protein sequence ID" value="AES80723"/>
    <property type="gene ID" value="MTR_7g084080"/>
</dbReference>
<reference evidence="2 5" key="1">
    <citation type="journal article" date="2011" name="Nature">
        <title>The Medicago genome provides insight into the evolution of rhizobial symbioses.</title>
        <authorList>
            <person name="Young N.D."/>
            <person name="Debelle F."/>
            <person name="Oldroyd G.E."/>
            <person name="Geurts R."/>
            <person name="Cannon S.B."/>
            <person name="Udvardi M.K."/>
            <person name="Benedito V.A."/>
            <person name="Mayer K.F."/>
            <person name="Gouzy J."/>
            <person name="Schoof H."/>
            <person name="Van de Peer Y."/>
            <person name="Proost S."/>
            <person name="Cook D.R."/>
            <person name="Meyers B.C."/>
            <person name="Spannagl M."/>
            <person name="Cheung F."/>
            <person name="De Mita S."/>
            <person name="Krishnakumar V."/>
            <person name="Gundlach H."/>
            <person name="Zhou S."/>
            <person name="Mudge J."/>
            <person name="Bharti A.K."/>
            <person name="Murray J.D."/>
            <person name="Naoumkina M.A."/>
            <person name="Rosen B."/>
            <person name="Silverstein K.A."/>
            <person name="Tang H."/>
            <person name="Rombauts S."/>
            <person name="Zhao P.X."/>
            <person name="Zhou P."/>
            <person name="Barbe V."/>
            <person name="Bardou P."/>
            <person name="Bechner M."/>
            <person name="Bellec A."/>
            <person name="Berger A."/>
            <person name="Berges H."/>
            <person name="Bidwell S."/>
            <person name="Bisseling T."/>
            <person name="Choisne N."/>
            <person name="Couloux A."/>
            <person name="Denny R."/>
            <person name="Deshpande S."/>
            <person name="Dai X."/>
            <person name="Doyle J.J."/>
            <person name="Dudez A.M."/>
            <person name="Farmer A.D."/>
            <person name="Fouteau S."/>
            <person name="Franken C."/>
            <person name="Gibelin C."/>
            <person name="Gish J."/>
            <person name="Goldstein S."/>
            <person name="Gonzalez A.J."/>
            <person name="Green P.J."/>
            <person name="Hallab A."/>
            <person name="Hartog M."/>
            <person name="Hua A."/>
            <person name="Humphray S.J."/>
            <person name="Jeong D.H."/>
            <person name="Jing Y."/>
            <person name="Jocker A."/>
            <person name="Kenton S.M."/>
            <person name="Kim D.J."/>
            <person name="Klee K."/>
            <person name="Lai H."/>
            <person name="Lang C."/>
            <person name="Lin S."/>
            <person name="Macmil S.L."/>
            <person name="Magdelenat G."/>
            <person name="Matthews L."/>
            <person name="McCorrison J."/>
            <person name="Monaghan E.L."/>
            <person name="Mun J.H."/>
            <person name="Najar F.Z."/>
            <person name="Nicholson C."/>
            <person name="Noirot C."/>
            <person name="O'Bleness M."/>
            <person name="Paule C.R."/>
            <person name="Poulain J."/>
            <person name="Prion F."/>
            <person name="Qin B."/>
            <person name="Qu C."/>
            <person name="Retzel E.F."/>
            <person name="Riddle C."/>
            <person name="Sallet E."/>
            <person name="Samain S."/>
            <person name="Samson N."/>
            <person name="Sanders I."/>
            <person name="Saurat O."/>
            <person name="Scarpelli C."/>
            <person name="Schiex T."/>
            <person name="Segurens B."/>
            <person name="Severin A.J."/>
            <person name="Sherrier D.J."/>
            <person name="Shi R."/>
            <person name="Sims S."/>
            <person name="Singer S.R."/>
            <person name="Sinharoy S."/>
            <person name="Sterck L."/>
            <person name="Viollet A."/>
            <person name="Wang B.B."/>
            <person name="Wang K."/>
            <person name="Wang M."/>
            <person name="Wang X."/>
            <person name="Warfsmann J."/>
            <person name="Weissenbach J."/>
            <person name="White D.D."/>
            <person name="White J.D."/>
            <person name="Wiley G.B."/>
            <person name="Wincker P."/>
            <person name="Xing Y."/>
            <person name="Yang L."/>
            <person name="Yao Z."/>
            <person name="Ying F."/>
            <person name="Zhai J."/>
            <person name="Zhou L."/>
            <person name="Zuber A."/>
            <person name="Denarie J."/>
            <person name="Dixon R.A."/>
            <person name="May G.D."/>
            <person name="Schwartz D.C."/>
            <person name="Rogers J."/>
            <person name="Quetier F."/>
            <person name="Town C.D."/>
            <person name="Roe B.A."/>
        </authorList>
    </citation>
    <scope>NUCLEOTIDE SEQUENCE [LARGE SCALE GENOMIC DNA]</scope>
    <source>
        <strain evidence="2">A17</strain>
        <strain evidence="4 5">cv. Jemalong A17</strain>
    </source>
</reference>
<dbReference type="InterPro" id="IPR001810">
    <property type="entry name" value="F-box_dom"/>
</dbReference>
<dbReference type="SUPFAM" id="SSF52058">
    <property type="entry name" value="L domain-like"/>
    <property type="match status" value="1"/>
</dbReference>
<dbReference type="HOGENOM" id="CLU_010721_2_2_1"/>
<reference evidence="2 5" key="2">
    <citation type="journal article" date="2014" name="BMC Genomics">
        <title>An improved genome release (version Mt4.0) for the model legume Medicago truncatula.</title>
        <authorList>
            <person name="Tang H."/>
            <person name="Krishnakumar V."/>
            <person name="Bidwell S."/>
            <person name="Rosen B."/>
            <person name="Chan A."/>
            <person name="Zhou S."/>
            <person name="Gentzbittel L."/>
            <person name="Childs K.L."/>
            <person name="Yandell M."/>
            <person name="Gundlach H."/>
            <person name="Mayer K.F."/>
            <person name="Schwartz D.C."/>
            <person name="Town C.D."/>
        </authorList>
    </citation>
    <scope>GENOME REANNOTATION</scope>
    <source>
        <strain evidence="4 5">cv. Jemalong A17</strain>
    </source>
</reference>
<keyword evidence="5" id="KW-1185">Reference proteome</keyword>
<dbReference type="CDD" id="cd22160">
    <property type="entry name" value="F-box_AtFBL13-like"/>
    <property type="match status" value="1"/>
</dbReference>
<dbReference type="Proteomes" id="UP000265566">
    <property type="component" value="Chromosome 7"/>
</dbReference>
<evidence type="ECO:0000259" key="1">
    <source>
        <dbReference type="Pfam" id="PF00646"/>
    </source>
</evidence>
<sequence>MKKRKLEHNSNNSENQDRLSDLSDCVLLHILSSLNTKHAVQTCILSTRWKNLWKRLPSLALRSSDFRNVKRFAKFVSRVLSLRNDSTSLHTVDFCRTAIVEPYLLKKIVKYAVSHNVQQLDVSVAGNMEYFPPSFFSCRTLTSLSLDLSDGRRMSYGGKLFPNSLNLPALLNLSLYSFVFCVGNDGRVEPFSALKSLKCLIINKCEVLDARLLCISITTLVKLTILMHYYDPEKSFGIELSAPSLCSFDFRGIPVQKLYGSKSNLSSIKHVKIDVEMASEIWGYSFGSTRLAA</sequence>
<gene>
    <name evidence="4" type="primary">11440996</name>
    <name evidence="2" type="ordered locus">MTR_7g084080</name>
    <name evidence="3" type="ORF">MtrunA17_Chr7g0252201</name>
</gene>
<dbReference type="AlphaFoldDB" id="G7KX99"/>
<evidence type="ECO:0000313" key="5">
    <source>
        <dbReference type="Proteomes" id="UP000002051"/>
    </source>
</evidence>
<dbReference type="InterPro" id="IPR053781">
    <property type="entry name" value="F-box_AtFBL13-like"/>
</dbReference>